<gene>
    <name evidence="6" type="ORF">GH885_05940</name>
</gene>
<feature type="transmembrane region" description="Helical" evidence="5">
    <location>
        <begin position="28"/>
        <end position="46"/>
    </location>
</feature>
<protein>
    <submittedName>
        <fullName evidence="6">Uncharacterized protein</fullName>
    </submittedName>
</protein>
<keyword evidence="2 5" id="KW-0812">Transmembrane</keyword>
<dbReference type="GO" id="GO:0005886">
    <property type="term" value="C:plasma membrane"/>
    <property type="evidence" value="ECO:0007669"/>
    <property type="project" value="UniProtKB-SubCell"/>
</dbReference>
<name>A0A6N7R2W9_9BACI</name>
<comment type="subcellular location">
    <subcellularLocation>
        <location evidence="1">Cell membrane</location>
        <topology evidence="1">Multi-pass membrane protein</topology>
    </subcellularLocation>
</comment>
<dbReference type="InterPro" id="IPR036640">
    <property type="entry name" value="ABC1_TM_sf"/>
</dbReference>
<dbReference type="GO" id="GO:0005524">
    <property type="term" value="F:ATP binding"/>
    <property type="evidence" value="ECO:0007669"/>
    <property type="project" value="InterPro"/>
</dbReference>
<evidence type="ECO:0000313" key="7">
    <source>
        <dbReference type="Proteomes" id="UP000435187"/>
    </source>
</evidence>
<organism evidence="6 7">
    <name type="scientific">Gracilibacillus thailandensis</name>
    <dbReference type="NCBI Taxonomy" id="563735"/>
    <lineage>
        <taxon>Bacteria</taxon>
        <taxon>Bacillati</taxon>
        <taxon>Bacillota</taxon>
        <taxon>Bacilli</taxon>
        <taxon>Bacillales</taxon>
        <taxon>Bacillaceae</taxon>
        <taxon>Gracilibacillus</taxon>
    </lineage>
</organism>
<dbReference type="Proteomes" id="UP000435187">
    <property type="component" value="Unassembled WGS sequence"/>
</dbReference>
<comment type="caution">
    <text evidence="6">The sequence shown here is derived from an EMBL/GenBank/DDBJ whole genome shotgun (WGS) entry which is preliminary data.</text>
</comment>
<keyword evidence="3 5" id="KW-1133">Transmembrane helix</keyword>
<evidence type="ECO:0000256" key="3">
    <source>
        <dbReference type="ARBA" id="ARBA00022989"/>
    </source>
</evidence>
<evidence type="ECO:0000256" key="5">
    <source>
        <dbReference type="SAM" id="Phobius"/>
    </source>
</evidence>
<evidence type="ECO:0000256" key="2">
    <source>
        <dbReference type="ARBA" id="ARBA00022692"/>
    </source>
</evidence>
<sequence length="90" mass="10119">MYVINMVMIVMIIGYCGIRVAEGSRSTGSLVAFLLFTTFAMFFTQLQKAQGATERIMDILVFVEESKQGKDLDISNLPISINRGTILYMR</sequence>
<reference evidence="6 7" key="1">
    <citation type="submission" date="2019-10" db="EMBL/GenBank/DDBJ databases">
        <title>Gracilibacillus salitolerans sp. nov., a moderate halophile isolated from a saline soil in northwest China.</title>
        <authorList>
            <person name="Gan L."/>
        </authorList>
    </citation>
    <scope>NUCLEOTIDE SEQUENCE [LARGE SCALE GENOMIC DNA]</scope>
    <source>
        <strain evidence="6 7">TP2-8</strain>
    </source>
</reference>
<dbReference type="RefSeq" id="WP_153834661.1">
    <property type="nucleotide sequence ID" value="NZ_JBHUMW010000018.1"/>
</dbReference>
<dbReference type="EMBL" id="WJEE01000009">
    <property type="protein sequence ID" value="MRI65886.1"/>
    <property type="molecule type" value="Genomic_DNA"/>
</dbReference>
<keyword evidence="7" id="KW-1185">Reference proteome</keyword>
<dbReference type="AlphaFoldDB" id="A0A6N7R2W9"/>
<keyword evidence="4 5" id="KW-0472">Membrane</keyword>
<dbReference type="SUPFAM" id="SSF90123">
    <property type="entry name" value="ABC transporter transmembrane region"/>
    <property type="match status" value="1"/>
</dbReference>
<evidence type="ECO:0000313" key="6">
    <source>
        <dbReference type="EMBL" id="MRI65886.1"/>
    </source>
</evidence>
<feature type="transmembrane region" description="Helical" evidence="5">
    <location>
        <begin position="6"/>
        <end position="21"/>
    </location>
</feature>
<accession>A0A6N7R2W9</accession>
<proteinExistence type="predicted"/>
<evidence type="ECO:0000256" key="4">
    <source>
        <dbReference type="ARBA" id="ARBA00023136"/>
    </source>
</evidence>
<dbReference type="Gene3D" id="1.20.1560.10">
    <property type="entry name" value="ABC transporter type 1, transmembrane domain"/>
    <property type="match status" value="1"/>
</dbReference>
<evidence type="ECO:0000256" key="1">
    <source>
        <dbReference type="ARBA" id="ARBA00004651"/>
    </source>
</evidence>